<sequence>MKKLVLIFALLFINLTIFSQTIRRVNNTPGLNDPAVYATAQDAHDAAVAGDIIQLEPSNDDNYGDLKVSKKISIIGIGYDLANTPNTFFDKRTPKLGNVYFENESANSSIMGVEVSSYIYVYDMNISITRCKIYYVYLNQSSTILNGTFPKATKVNISQNLIASTIYCSGEDVGYNCNISNNIFKGGGYVYGFKNSVINNNVFATSSPVLYDAKGCVFSNNIIDARNASSTYKAINTDVTGTTVSNNLCTSVAGLPTGAGNVNSATAASVFKVTNPWAVSPFVDSNVELSATSPAKTVGVGSTAIGAFAGGTPYIPSGVPNTPVITTYINTGSGNSTTPLTVTISVRSSN</sequence>
<proteinExistence type="predicted"/>
<name>A0ABU5SJB7_9BACT</name>
<reference evidence="1 2" key="1">
    <citation type="submission" date="2023-12" db="EMBL/GenBank/DDBJ databases">
        <title>Novel species of the genus Arcicella isolated from rivers.</title>
        <authorList>
            <person name="Lu H."/>
        </authorList>
    </citation>
    <scope>NUCLEOTIDE SEQUENCE [LARGE SCALE GENOMIC DNA]</scope>
    <source>
        <strain evidence="1 2">DC25W</strain>
    </source>
</reference>
<evidence type="ECO:0000313" key="1">
    <source>
        <dbReference type="EMBL" id="MEA5427361.1"/>
    </source>
</evidence>
<dbReference type="InterPro" id="IPR011050">
    <property type="entry name" value="Pectin_lyase_fold/virulence"/>
</dbReference>
<comment type="caution">
    <text evidence="1">The sequence shown here is derived from an EMBL/GenBank/DDBJ whole genome shotgun (WGS) entry which is preliminary data.</text>
</comment>
<dbReference type="SUPFAM" id="SSF51126">
    <property type="entry name" value="Pectin lyase-like"/>
    <property type="match status" value="1"/>
</dbReference>
<dbReference type="EMBL" id="JAYGIM010000009">
    <property type="protein sequence ID" value="MEA5427361.1"/>
    <property type="molecule type" value="Genomic_DNA"/>
</dbReference>
<organism evidence="1 2">
    <name type="scientific">Arcicella lustrica</name>
    <dbReference type="NCBI Taxonomy" id="2984196"/>
    <lineage>
        <taxon>Bacteria</taxon>
        <taxon>Pseudomonadati</taxon>
        <taxon>Bacteroidota</taxon>
        <taxon>Cytophagia</taxon>
        <taxon>Cytophagales</taxon>
        <taxon>Flectobacillaceae</taxon>
        <taxon>Arcicella</taxon>
    </lineage>
</organism>
<protein>
    <recommendedName>
        <fullName evidence="3">Right handed beta helix domain-containing protein</fullName>
    </recommendedName>
</protein>
<accession>A0ABU5SJB7</accession>
<gene>
    <name evidence="1" type="ORF">VB798_12285</name>
</gene>
<evidence type="ECO:0008006" key="3">
    <source>
        <dbReference type="Google" id="ProtNLM"/>
    </source>
</evidence>
<evidence type="ECO:0000313" key="2">
    <source>
        <dbReference type="Proteomes" id="UP001302222"/>
    </source>
</evidence>
<keyword evidence="2" id="KW-1185">Reference proteome</keyword>
<dbReference type="Proteomes" id="UP001302222">
    <property type="component" value="Unassembled WGS sequence"/>
</dbReference>
<dbReference type="RefSeq" id="WP_323258767.1">
    <property type="nucleotide sequence ID" value="NZ_JAYGIM010000009.1"/>
</dbReference>